<dbReference type="PANTHER" id="PTHR48184:SF3">
    <property type="entry name" value="SCP DOMAIN-CONTAINING PROTEIN"/>
    <property type="match status" value="1"/>
</dbReference>
<dbReference type="Proteomes" id="UP001150238">
    <property type="component" value="Unassembled WGS sequence"/>
</dbReference>
<reference evidence="2" key="1">
    <citation type="submission" date="2022-08" db="EMBL/GenBank/DDBJ databases">
        <authorList>
            <consortium name="DOE Joint Genome Institute"/>
            <person name="Min B."/>
            <person name="Riley R."/>
            <person name="Sierra-Patev S."/>
            <person name="Naranjo-Ortiz M."/>
            <person name="Looney B."/>
            <person name="Konkel Z."/>
            <person name="Slot J.C."/>
            <person name="Sakamoto Y."/>
            <person name="Steenwyk J.L."/>
            <person name="Rokas A."/>
            <person name="Carro J."/>
            <person name="Camarero S."/>
            <person name="Ferreira P."/>
            <person name="Molpeceres G."/>
            <person name="Ruiz-Duenas F.J."/>
            <person name="Serrano A."/>
            <person name="Henrissat B."/>
            <person name="Drula E."/>
            <person name="Hughes K.W."/>
            <person name="Mata J.L."/>
            <person name="Ishikawa N.K."/>
            <person name="Vargas-Isla R."/>
            <person name="Ushijima S."/>
            <person name="Smith C.A."/>
            <person name="Ahrendt S."/>
            <person name="Andreopoulos W."/>
            <person name="He G."/>
            <person name="Labutti K."/>
            <person name="Lipzen A."/>
            <person name="Ng V."/>
            <person name="Sandor L."/>
            <person name="Barry K."/>
            <person name="Martinez A.T."/>
            <person name="Xiao Y."/>
            <person name="Gibbons J.G."/>
            <person name="Terashima K."/>
            <person name="Hibbett D.S."/>
            <person name="Grigoriev I.V."/>
        </authorList>
    </citation>
    <scope>NUCLEOTIDE SEQUENCE</scope>
    <source>
        <strain evidence="2">Sp2 HRB7682 ss15</strain>
    </source>
</reference>
<feature type="compositionally biased region" description="Low complexity" evidence="1">
    <location>
        <begin position="1"/>
        <end position="16"/>
    </location>
</feature>
<gene>
    <name evidence="2" type="ORF">C8J55DRAFT_566976</name>
</gene>
<dbReference type="PANTHER" id="PTHR48184">
    <property type="entry name" value="RICIN B-TYPE LECTIN DOMAIN-CONTAINING PROTEIN"/>
    <property type="match status" value="1"/>
</dbReference>
<protein>
    <submittedName>
        <fullName evidence="2">Uncharacterized protein</fullName>
    </submittedName>
</protein>
<feature type="compositionally biased region" description="Pro residues" evidence="1">
    <location>
        <begin position="17"/>
        <end position="26"/>
    </location>
</feature>
<feature type="compositionally biased region" description="Low complexity" evidence="1">
    <location>
        <begin position="233"/>
        <end position="317"/>
    </location>
</feature>
<comment type="caution">
    <text evidence="2">The sequence shown here is derived from an EMBL/GenBank/DDBJ whole genome shotgun (WGS) entry which is preliminary data.</text>
</comment>
<dbReference type="AlphaFoldDB" id="A0A9W8ZQR4"/>
<sequence>MSQAPSATQAPTGAPTAPAPTAPAPTPLSNDWSRDPDCFLVCRHTCPHPRANQPGGTLRWAFSFVRNVSTRGNEHTKSGKHPNCSQACPEFGLSRRGIEGLRDATIAEKYRATIMYSQAFHSSEVKNKAMLQWYERVQEGNVFHGAWLGLFNSAPTFPKFADSAFSDGALGPPSTAAWAQFPRQYEDIPTQFNQNIRHFDLQAAKAGNPAFGPGTQISTTPLILSAPSTSPLTVSVPAPAPTSSSNVPAPAPTSSSNVPAPAPTSSSNASGSGSNAPIPPASTTAAPSVPFTPSSPLMLTAPAPSTSSNASGSGSNAPIPPASTSSLLFQQTYTFKMPEPENLRPLQSTWNSEGKELPKRVLFVLSKMQAAKKPLKNLKSADEAVVGNFYWCIIQWDLVSPRRVQFLRLLERSTTLQHYMWVDHSLGLKRCDIYLFEWITLALELNDAGVQVAFIDNDDFLECLEKRELSKYWGLLRSIDLVIGRADLHPSSIPPQNIYSGNLRETIKVLTAMGIRIWPESEVDHFTRKKFALHGLLAPIIEKAGGLAEAPVRVTSTTQGQTFLESGEWIIKMEYSDEGKYVYRTTDSVEKFVKDFKSYHPARLFYAIRYNPALILRGEVRVYIAFGELLQMVHTQPQPGLDEYYKGPDHWKLTSAEHCYGFLTPVEEIQPSYRPGPTSWESQSNPERLWYHRDGPVGRLGKNGKSGTDQLLDFISKIYYRLIQLEDILYRGVDHPTSFQPSIASLRLLCRIDVGIIWDDRVPSEARYRFIVNEVQEGMCGLMMMGKDSRGAIPKGIVQALKRGALLG</sequence>
<organism evidence="2 3">
    <name type="scientific">Lentinula lateritia</name>
    <dbReference type="NCBI Taxonomy" id="40482"/>
    <lineage>
        <taxon>Eukaryota</taxon>
        <taxon>Fungi</taxon>
        <taxon>Dikarya</taxon>
        <taxon>Basidiomycota</taxon>
        <taxon>Agaricomycotina</taxon>
        <taxon>Agaricomycetes</taxon>
        <taxon>Agaricomycetidae</taxon>
        <taxon>Agaricales</taxon>
        <taxon>Marasmiineae</taxon>
        <taxon>Omphalotaceae</taxon>
        <taxon>Lentinula</taxon>
    </lineage>
</organism>
<accession>A0A9W8ZQR4</accession>
<evidence type="ECO:0000256" key="1">
    <source>
        <dbReference type="SAM" id="MobiDB-lite"/>
    </source>
</evidence>
<feature type="region of interest" description="Disordered" evidence="1">
    <location>
        <begin position="1"/>
        <end position="30"/>
    </location>
</feature>
<proteinExistence type="predicted"/>
<reference evidence="2" key="2">
    <citation type="journal article" date="2023" name="Proc. Natl. Acad. Sci. U.S.A.">
        <title>A global phylogenomic analysis of the shiitake genus Lentinula.</title>
        <authorList>
            <person name="Sierra-Patev S."/>
            <person name="Min B."/>
            <person name="Naranjo-Ortiz M."/>
            <person name="Looney B."/>
            <person name="Konkel Z."/>
            <person name="Slot J.C."/>
            <person name="Sakamoto Y."/>
            <person name="Steenwyk J.L."/>
            <person name="Rokas A."/>
            <person name="Carro J."/>
            <person name="Camarero S."/>
            <person name="Ferreira P."/>
            <person name="Molpeceres G."/>
            <person name="Ruiz-Duenas F.J."/>
            <person name="Serrano A."/>
            <person name="Henrissat B."/>
            <person name="Drula E."/>
            <person name="Hughes K.W."/>
            <person name="Mata J.L."/>
            <person name="Ishikawa N.K."/>
            <person name="Vargas-Isla R."/>
            <person name="Ushijima S."/>
            <person name="Smith C.A."/>
            <person name="Donoghue J."/>
            <person name="Ahrendt S."/>
            <person name="Andreopoulos W."/>
            <person name="He G."/>
            <person name="LaButti K."/>
            <person name="Lipzen A."/>
            <person name="Ng V."/>
            <person name="Riley R."/>
            <person name="Sandor L."/>
            <person name="Barry K."/>
            <person name="Martinez A.T."/>
            <person name="Xiao Y."/>
            <person name="Gibbons J.G."/>
            <person name="Terashima K."/>
            <person name="Grigoriev I.V."/>
            <person name="Hibbett D."/>
        </authorList>
    </citation>
    <scope>NUCLEOTIDE SEQUENCE</scope>
    <source>
        <strain evidence="2">Sp2 HRB7682 ss15</strain>
    </source>
</reference>
<evidence type="ECO:0000313" key="2">
    <source>
        <dbReference type="EMBL" id="KAJ4464349.1"/>
    </source>
</evidence>
<evidence type="ECO:0000313" key="3">
    <source>
        <dbReference type="Proteomes" id="UP001150238"/>
    </source>
</evidence>
<name>A0A9W8ZQR4_9AGAR</name>
<dbReference type="EMBL" id="JANVFS010000060">
    <property type="protein sequence ID" value="KAJ4464349.1"/>
    <property type="molecule type" value="Genomic_DNA"/>
</dbReference>
<feature type="region of interest" description="Disordered" evidence="1">
    <location>
        <begin position="230"/>
        <end position="321"/>
    </location>
</feature>